<sequence>MEKIKLTVITLLTLTLSFSVNAQWEEKMLTMLESGAVNESMFLEMVPPGFIGGQEALETYIADNLKYPSLAIRQGMEGTVLVMFKITSDGTIVEATIKKSCKPILDEAALDLIKGMPQWNPATQGRTTVETYYQLPIRFSLQ</sequence>
<evidence type="ECO:0000256" key="6">
    <source>
        <dbReference type="ARBA" id="ARBA00022692"/>
    </source>
</evidence>
<dbReference type="GO" id="GO:0098797">
    <property type="term" value="C:plasma membrane protein complex"/>
    <property type="evidence" value="ECO:0007669"/>
    <property type="project" value="TreeGrafter"/>
</dbReference>
<keyword evidence="6" id="KW-0812">Transmembrane</keyword>
<evidence type="ECO:0000256" key="8">
    <source>
        <dbReference type="ARBA" id="ARBA00022989"/>
    </source>
</evidence>
<dbReference type="GO" id="GO:0055085">
    <property type="term" value="P:transmembrane transport"/>
    <property type="evidence" value="ECO:0007669"/>
    <property type="project" value="InterPro"/>
</dbReference>
<evidence type="ECO:0000256" key="3">
    <source>
        <dbReference type="ARBA" id="ARBA00022448"/>
    </source>
</evidence>
<dbReference type="SUPFAM" id="SSF74653">
    <property type="entry name" value="TolA/TonB C-terminal domain"/>
    <property type="match status" value="1"/>
</dbReference>
<proteinExistence type="inferred from homology"/>
<dbReference type="InterPro" id="IPR051045">
    <property type="entry name" value="TonB-dependent_transducer"/>
</dbReference>
<reference evidence="11 12" key="1">
    <citation type="journal article" date="2012" name="J. Bacteriol.">
        <title>Draft Genome Sequence of Cecembia lonarensis Strain LW9T, Isolated from Lonar Lake, a Haloalkaline Lake in India.</title>
        <authorList>
            <person name="Shivaji S."/>
            <person name="Ara S."/>
            <person name="Singh A."/>
            <person name="Pinnaka A.K."/>
        </authorList>
    </citation>
    <scope>NUCLEOTIDE SEQUENCE [LARGE SCALE GENOMIC DNA]</scope>
    <source>
        <strain evidence="11 12">LW9</strain>
    </source>
</reference>
<dbReference type="EMBL" id="AMGM01000022">
    <property type="protein sequence ID" value="EKB49602.1"/>
    <property type="molecule type" value="Genomic_DNA"/>
</dbReference>
<dbReference type="Pfam" id="PF03544">
    <property type="entry name" value="TonB_C"/>
    <property type="match status" value="1"/>
</dbReference>
<dbReference type="Gene3D" id="3.30.1150.10">
    <property type="match status" value="1"/>
</dbReference>
<feature type="domain" description="TonB C-terminal" evidence="10">
    <location>
        <begin position="52"/>
        <end position="142"/>
    </location>
</feature>
<protein>
    <recommendedName>
        <fullName evidence="10">TonB C-terminal domain-containing protein</fullName>
    </recommendedName>
</protein>
<dbReference type="RefSeq" id="WP_009184837.1">
    <property type="nucleotide sequence ID" value="NZ_AMGM01000022.1"/>
</dbReference>
<keyword evidence="7" id="KW-0653">Protein transport</keyword>
<evidence type="ECO:0000256" key="5">
    <source>
        <dbReference type="ARBA" id="ARBA00022519"/>
    </source>
</evidence>
<keyword evidence="8" id="KW-1133">Transmembrane helix</keyword>
<comment type="similarity">
    <text evidence="2">Belongs to the TonB family.</text>
</comment>
<keyword evidence="4" id="KW-1003">Cell membrane</keyword>
<dbReference type="AlphaFoldDB" id="K1LBG9"/>
<comment type="caution">
    <text evidence="11">The sequence shown here is derived from an EMBL/GenBank/DDBJ whole genome shotgun (WGS) entry which is preliminary data.</text>
</comment>
<evidence type="ECO:0000256" key="4">
    <source>
        <dbReference type="ARBA" id="ARBA00022475"/>
    </source>
</evidence>
<keyword evidence="12" id="KW-1185">Reference proteome</keyword>
<name>K1LBG9_CECL9</name>
<evidence type="ECO:0000256" key="2">
    <source>
        <dbReference type="ARBA" id="ARBA00006555"/>
    </source>
</evidence>
<gene>
    <name evidence="11" type="ORF">B879_01806</name>
</gene>
<dbReference type="NCBIfam" id="TIGR01352">
    <property type="entry name" value="tonB_Cterm"/>
    <property type="match status" value="1"/>
</dbReference>
<evidence type="ECO:0000256" key="7">
    <source>
        <dbReference type="ARBA" id="ARBA00022927"/>
    </source>
</evidence>
<dbReference type="Proteomes" id="UP000004478">
    <property type="component" value="Unassembled WGS sequence"/>
</dbReference>
<evidence type="ECO:0000256" key="1">
    <source>
        <dbReference type="ARBA" id="ARBA00004383"/>
    </source>
</evidence>
<keyword evidence="9" id="KW-0472">Membrane</keyword>
<dbReference type="PROSITE" id="PS52015">
    <property type="entry name" value="TONB_CTD"/>
    <property type="match status" value="1"/>
</dbReference>
<evidence type="ECO:0000313" key="12">
    <source>
        <dbReference type="Proteomes" id="UP000004478"/>
    </source>
</evidence>
<dbReference type="GO" id="GO:0015031">
    <property type="term" value="P:protein transport"/>
    <property type="evidence" value="ECO:0007669"/>
    <property type="project" value="UniProtKB-KW"/>
</dbReference>
<evidence type="ECO:0000313" key="11">
    <source>
        <dbReference type="EMBL" id="EKB49602.1"/>
    </source>
</evidence>
<accession>K1LBG9</accession>
<evidence type="ECO:0000259" key="10">
    <source>
        <dbReference type="PROSITE" id="PS52015"/>
    </source>
</evidence>
<dbReference type="PANTHER" id="PTHR33446:SF2">
    <property type="entry name" value="PROTEIN TONB"/>
    <property type="match status" value="1"/>
</dbReference>
<keyword evidence="3" id="KW-0813">Transport</keyword>
<comment type="subcellular location">
    <subcellularLocation>
        <location evidence="1">Cell inner membrane</location>
        <topology evidence="1">Single-pass membrane protein</topology>
        <orientation evidence="1">Periplasmic side</orientation>
    </subcellularLocation>
</comment>
<dbReference type="InterPro" id="IPR006260">
    <property type="entry name" value="TonB/TolA_C"/>
</dbReference>
<dbReference type="OrthoDB" id="9812355at2"/>
<dbReference type="GO" id="GO:0031992">
    <property type="term" value="F:energy transducer activity"/>
    <property type="evidence" value="ECO:0007669"/>
    <property type="project" value="TreeGrafter"/>
</dbReference>
<dbReference type="InterPro" id="IPR037682">
    <property type="entry name" value="TonB_C"/>
</dbReference>
<keyword evidence="5" id="KW-0997">Cell inner membrane</keyword>
<evidence type="ECO:0000256" key="9">
    <source>
        <dbReference type="ARBA" id="ARBA00023136"/>
    </source>
</evidence>
<organism evidence="11 12">
    <name type="scientific">Cecembia lonarensis (strain CCUG 58316 / KCTC 22772 / LW9)</name>
    <dbReference type="NCBI Taxonomy" id="1225176"/>
    <lineage>
        <taxon>Bacteria</taxon>
        <taxon>Pseudomonadati</taxon>
        <taxon>Bacteroidota</taxon>
        <taxon>Cytophagia</taxon>
        <taxon>Cytophagales</taxon>
        <taxon>Cyclobacteriaceae</taxon>
        <taxon>Cecembia</taxon>
    </lineage>
</organism>
<dbReference type="PANTHER" id="PTHR33446">
    <property type="entry name" value="PROTEIN TONB-RELATED"/>
    <property type="match status" value="1"/>
</dbReference>